<dbReference type="KEGG" id="xbc:ELE36_00365"/>
<comment type="similarity">
    <text evidence="9">Belongs to the TatB family.</text>
</comment>
<evidence type="ECO:0000256" key="10">
    <source>
        <dbReference type="SAM" id="MobiDB-lite"/>
    </source>
</evidence>
<dbReference type="PANTHER" id="PTHR33162:SF1">
    <property type="entry name" value="SEC-INDEPENDENT PROTEIN TRANSLOCASE PROTEIN TATA, CHLOROPLASTIC"/>
    <property type="match status" value="1"/>
</dbReference>
<dbReference type="OrthoDB" id="9816005at2"/>
<evidence type="ECO:0000256" key="5">
    <source>
        <dbReference type="ARBA" id="ARBA00022927"/>
    </source>
</evidence>
<accession>A0A411HEP5</accession>
<dbReference type="HAMAP" id="MF_00237">
    <property type="entry name" value="TatB"/>
    <property type="match status" value="1"/>
</dbReference>
<evidence type="ECO:0000256" key="1">
    <source>
        <dbReference type="ARBA" id="ARBA00004167"/>
    </source>
</evidence>
<keyword evidence="7 9" id="KW-0811">Translocation</keyword>
<dbReference type="Proteomes" id="UP000291562">
    <property type="component" value="Chromosome"/>
</dbReference>
<protein>
    <recommendedName>
        <fullName evidence="9">Sec-independent protein translocase protein TatB</fullName>
    </recommendedName>
</protein>
<keyword evidence="3 9" id="KW-1003">Cell membrane</keyword>
<dbReference type="RefSeq" id="WP_129831202.1">
    <property type="nucleotide sequence ID" value="NZ_CP035704.1"/>
</dbReference>
<dbReference type="EMBL" id="CP035704">
    <property type="protein sequence ID" value="QBB68951.1"/>
    <property type="molecule type" value="Genomic_DNA"/>
</dbReference>
<dbReference type="AlphaFoldDB" id="A0A411HEP5"/>
<dbReference type="PRINTS" id="PR01506">
    <property type="entry name" value="TATBPROTEIN"/>
</dbReference>
<dbReference type="Pfam" id="PF02416">
    <property type="entry name" value="TatA_B_E"/>
    <property type="match status" value="1"/>
</dbReference>
<dbReference type="GO" id="GO:0033281">
    <property type="term" value="C:TAT protein transport complex"/>
    <property type="evidence" value="ECO:0007669"/>
    <property type="project" value="UniProtKB-UniRule"/>
</dbReference>
<evidence type="ECO:0000256" key="2">
    <source>
        <dbReference type="ARBA" id="ARBA00022448"/>
    </source>
</evidence>
<evidence type="ECO:0000313" key="11">
    <source>
        <dbReference type="EMBL" id="QBB68951.1"/>
    </source>
</evidence>
<gene>
    <name evidence="9 11" type="primary">tatB</name>
    <name evidence="11" type="ORF">ELE36_00365</name>
</gene>
<keyword evidence="4 9" id="KW-0812">Transmembrane</keyword>
<comment type="subunit">
    <text evidence="9">The Tat system comprises two distinct complexes: a TatABC complex, containing multiple copies of TatA, TatB and TatC subunits, and a separate TatA complex, containing only TatA subunits. Substrates initially bind to the TatABC complex, which probably triggers association of the separate TatA complex to form the active translocon.</text>
</comment>
<reference evidence="11 12" key="1">
    <citation type="submission" date="2019-01" db="EMBL/GenBank/DDBJ databases">
        <title>Pseudolysobacter antarctica gen. nov., sp. nov., isolated from Fildes Peninsula, Antarctica.</title>
        <authorList>
            <person name="Wei Z."/>
            <person name="Peng F."/>
        </authorList>
    </citation>
    <scope>NUCLEOTIDE SEQUENCE [LARGE SCALE GENOMIC DNA]</scope>
    <source>
        <strain evidence="11 12">AQ6-296</strain>
    </source>
</reference>
<organism evidence="11 12">
    <name type="scientific">Pseudolysobacter antarcticus</name>
    <dbReference type="NCBI Taxonomy" id="2511995"/>
    <lineage>
        <taxon>Bacteria</taxon>
        <taxon>Pseudomonadati</taxon>
        <taxon>Pseudomonadota</taxon>
        <taxon>Gammaproteobacteria</taxon>
        <taxon>Lysobacterales</taxon>
        <taxon>Rhodanobacteraceae</taxon>
        <taxon>Pseudolysobacter</taxon>
    </lineage>
</organism>
<keyword evidence="8 9" id="KW-0472">Membrane</keyword>
<evidence type="ECO:0000256" key="9">
    <source>
        <dbReference type="HAMAP-Rule" id="MF_00237"/>
    </source>
</evidence>
<keyword evidence="12" id="KW-1185">Reference proteome</keyword>
<dbReference type="PANTHER" id="PTHR33162">
    <property type="entry name" value="SEC-INDEPENDENT PROTEIN TRANSLOCASE PROTEIN TATA, CHLOROPLASTIC"/>
    <property type="match status" value="1"/>
</dbReference>
<evidence type="ECO:0000256" key="4">
    <source>
        <dbReference type="ARBA" id="ARBA00022692"/>
    </source>
</evidence>
<name>A0A411HEP5_9GAMM</name>
<feature type="region of interest" description="Disordered" evidence="10">
    <location>
        <begin position="68"/>
        <end position="127"/>
    </location>
</feature>
<keyword evidence="2 9" id="KW-0813">Transport</keyword>
<sequence>MFDFSMGEIGIIAVVSLLVLGPERMPKVARTTGALLRKARQSWQNVRNDIEREFAAEELKRNLKETVQSIDPRPAMNDAINGTMQDIHGSIHPNPAPAVSETAIPDHGANEVLPNSTTSPPRHDEHA</sequence>
<dbReference type="GO" id="GO:0008320">
    <property type="term" value="F:protein transmembrane transporter activity"/>
    <property type="evidence" value="ECO:0007669"/>
    <property type="project" value="UniProtKB-UniRule"/>
</dbReference>
<comment type="function">
    <text evidence="9">Part of the twin-arginine translocation (Tat) system that transports large folded proteins containing a characteristic twin-arginine motif in their signal peptide across membranes. Together with TatC, TatB is part of a receptor directly interacting with Tat signal peptides. TatB may form an oligomeric binding site that transiently accommodates folded Tat precursor proteins before their translocation.</text>
</comment>
<dbReference type="Gene3D" id="1.20.5.3310">
    <property type="match status" value="1"/>
</dbReference>
<comment type="subcellular location">
    <subcellularLocation>
        <location evidence="9">Cell membrane</location>
        <topology evidence="9">Single-pass membrane protein</topology>
    </subcellularLocation>
    <subcellularLocation>
        <location evidence="1">Membrane</location>
        <topology evidence="1">Single-pass membrane protein</topology>
    </subcellularLocation>
</comment>
<keyword evidence="5 9" id="KW-0653">Protein transport</keyword>
<dbReference type="InterPro" id="IPR003369">
    <property type="entry name" value="TatA/B/E"/>
</dbReference>
<dbReference type="GO" id="GO:0043953">
    <property type="term" value="P:protein transport by the Tat complex"/>
    <property type="evidence" value="ECO:0007669"/>
    <property type="project" value="UniProtKB-UniRule"/>
</dbReference>
<evidence type="ECO:0000256" key="8">
    <source>
        <dbReference type="ARBA" id="ARBA00023136"/>
    </source>
</evidence>
<keyword evidence="6 9" id="KW-1133">Transmembrane helix</keyword>
<dbReference type="NCBIfam" id="TIGR01410">
    <property type="entry name" value="tatB"/>
    <property type="match status" value="1"/>
</dbReference>
<proteinExistence type="inferred from homology"/>
<evidence type="ECO:0000256" key="3">
    <source>
        <dbReference type="ARBA" id="ARBA00022475"/>
    </source>
</evidence>
<evidence type="ECO:0000313" key="12">
    <source>
        <dbReference type="Proteomes" id="UP000291562"/>
    </source>
</evidence>
<dbReference type="InterPro" id="IPR018448">
    <property type="entry name" value="TatB"/>
</dbReference>
<evidence type="ECO:0000256" key="7">
    <source>
        <dbReference type="ARBA" id="ARBA00023010"/>
    </source>
</evidence>
<evidence type="ECO:0000256" key="6">
    <source>
        <dbReference type="ARBA" id="ARBA00022989"/>
    </source>
</evidence>